<dbReference type="AlphaFoldDB" id="A0A067PNV6"/>
<dbReference type="EMBL" id="KL197722">
    <property type="protein sequence ID" value="KDQ56449.1"/>
    <property type="molecule type" value="Genomic_DNA"/>
</dbReference>
<dbReference type="Proteomes" id="UP000027265">
    <property type="component" value="Unassembled WGS sequence"/>
</dbReference>
<dbReference type="HOGENOM" id="CLU_3032659_0_0_1"/>
<evidence type="ECO:0000313" key="2">
    <source>
        <dbReference type="Proteomes" id="UP000027265"/>
    </source>
</evidence>
<protein>
    <submittedName>
        <fullName evidence="1">Uncharacterized protein</fullName>
    </submittedName>
</protein>
<sequence length="55" mass="6026">MHDHLGFALPAAQCNRIPSLTRSAPDFANPHTVVITEQQHLLLRLAYSSTPTSSL</sequence>
<reference evidence="2" key="1">
    <citation type="journal article" date="2014" name="Proc. Natl. Acad. Sci. U.S.A.">
        <title>Extensive sampling of basidiomycete genomes demonstrates inadequacy of the white-rot/brown-rot paradigm for wood decay fungi.</title>
        <authorList>
            <person name="Riley R."/>
            <person name="Salamov A.A."/>
            <person name="Brown D.W."/>
            <person name="Nagy L.G."/>
            <person name="Floudas D."/>
            <person name="Held B.W."/>
            <person name="Levasseur A."/>
            <person name="Lombard V."/>
            <person name="Morin E."/>
            <person name="Otillar R."/>
            <person name="Lindquist E.A."/>
            <person name="Sun H."/>
            <person name="LaButti K.M."/>
            <person name="Schmutz J."/>
            <person name="Jabbour D."/>
            <person name="Luo H."/>
            <person name="Baker S.E."/>
            <person name="Pisabarro A.G."/>
            <person name="Walton J.D."/>
            <person name="Blanchette R.A."/>
            <person name="Henrissat B."/>
            <person name="Martin F."/>
            <person name="Cullen D."/>
            <person name="Hibbett D.S."/>
            <person name="Grigoriev I.V."/>
        </authorList>
    </citation>
    <scope>NUCLEOTIDE SEQUENCE [LARGE SCALE GENOMIC DNA]</scope>
    <source>
        <strain evidence="2">MUCL 33604</strain>
    </source>
</reference>
<dbReference type="InParanoid" id="A0A067PNV6"/>
<proteinExistence type="predicted"/>
<accession>A0A067PNV6</accession>
<organism evidence="1 2">
    <name type="scientific">Jaapia argillacea MUCL 33604</name>
    <dbReference type="NCBI Taxonomy" id="933084"/>
    <lineage>
        <taxon>Eukaryota</taxon>
        <taxon>Fungi</taxon>
        <taxon>Dikarya</taxon>
        <taxon>Basidiomycota</taxon>
        <taxon>Agaricomycotina</taxon>
        <taxon>Agaricomycetes</taxon>
        <taxon>Agaricomycetidae</taxon>
        <taxon>Jaapiales</taxon>
        <taxon>Jaapiaceae</taxon>
        <taxon>Jaapia</taxon>
    </lineage>
</organism>
<evidence type="ECO:0000313" key="1">
    <source>
        <dbReference type="EMBL" id="KDQ56449.1"/>
    </source>
</evidence>
<gene>
    <name evidence="1" type="ORF">JAAARDRAFT_36605</name>
</gene>
<keyword evidence="2" id="KW-1185">Reference proteome</keyword>
<name>A0A067PNV6_9AGAM</name>